<evidence type="ECO:0000256" key="1">
    <source>
        <dbReference type="ARBA" id="ARBA00009861"/>
    </source>
</evidence>
<organism evidence="4 5">
    <name type="scientific">Rhynchospora tenuis</name>
    <dbReference type="NCBI Taxonomy" id="198213"/>
    <lineage>
        <taxon>Eukaryota</taxon>
        <taxon>Viridiplantae</taxon>
        <taxon>Streptophyta</taxon>
        <taxon>Embryophyta</taxon>
        <taxon>Tracheophyta</taxon>
        <taxon>Spermatophyta</taxon>
        <taxon>Magnoliopsida</taxon>
        <taxon>Liliopsida</taxon>
        <taxon>Poales</taxon>
        <taxon>Cyperaceae</taxon>
        <taxon>Cyperoideae</taxon>
        <taxon>Rhynchosporeae</taxon>
        <taxon>Rhynchospora</taxon>
    </lineage>
</organism>
<dbReference type="PANTHER" id="PTHR31642">
    <property type="entry name" value="TRICHOTHECENE 3-O-ACETYLTRANSFERASE"/>
    <property type="match status" value="1"/>
</dbReference>
<dbReference type="Gene3D" id="3.30.559.10">
    <property type="entry name" value="Chloramphenicol acetyltransferase-like domain"/>
    <property type="match status" value="2"/>
</dbReference>
<accession>A0AAD5Z771</accession>
<sequence length="497" mass="54856">MVELLESSFVVPCDDTPKGRLWLSNLDQVSPHTLGGFVHFYKKTEATDFFSVEVLKAALSKTLVLFYPLAGRQVVGSNGRAELDCNAEGCLFVSAKLERSFDDINFQLWKELEDLFIPSIEMAGSPYILLMIQITHLKCGGVVLGFAFNHVFVDGRSSVHFIRTWAGITRGDMSSVISPSFDLTQLHARSPPIANFHPEEYTCETIKPTQAGSTTTKFRLSKEQVSYLKSRCCNGSVIRISSFCAVVSLVWKCFCVAQGLAPNSIAQIMFTVDICDRLKQPLPKHHFSNAVVRRSVQSEVSKITSSPLHVVAEIVKAAIASVDDEYIRSSIDYAEIMGNEVFGRKGVPASHLRVVSISGLPIYDADFGWGVPQLVSRWQAGGNRFVYICDEPRERGGKEIFVTVDSGTMCRFEKMFYEELNADNENNSRLLLQAIHLSDVLPLQSPLQLPIAASIRRSGTSCHILSSEACWIPAGSATVSVPVSPQSLNVMLGDFPK</sequence>
<dbReference type="PANTHER" id="PTHR31642:SF138">
    <property type="entry name" value="PUTRESCINE HYDROXYCINNAMOYLTRANSFERASE 1"/>
    <property type="match status" value="1"/>
</dbReference>
<dbReference type="AlphaFoldDB" id="A0AAD5Z771"/>
<proteinExistence type="inferred from homology"/>
<reference evidence="4 5" key="1">
    <citation type="journal article" date="2022" name="Cell">
        <title>Repeat-based holocentromeres influence genome architecture and karyotype evolution.</title>
        <authorList>
            <person name="Hofstatter P.G."/>
            <person name="Thangavel G."/>
            <person name="Lux T."/>
            <person name="Neumann P."/>
            <person name="Vondrak T."/>
            <person name="Novak P."/>
            <person name="Zhang M."/>
            <person name="Costa L."/>
            <person name="Castellani M."/>
            <person name="Scott A."/>
            <person name="Toegelov H."/>
            <person name="Fuchs J."/>
            <person name="Mata-Sucre Y."/>
            <person name="Dias Y."/>
            <person name="Vanzela A.L.L."/>
            <person name="Huettel B."/>
            <person name="Almeida C.C.S."/>
            <person name="Simkova H."/>
            <person name="Souza G."/>
            <person name="Pedrosa-Harand A."/>
            <person name="Macas J."/>
            <person name="Mayer K.F.X."/>
            <person name="Houben A."/>
            <person name="Marques A."/>
        </authorList>
    </citation>
    <scope>NUCLEOTIDE SEQUENCE [LARGE SCALE GENOMIC DNA]</scope>
    <source>
        <strain evidence="4">RhyTen1mFocal</strain>
    </source>
</reference>
<evidence type="ECO:0000313" key="4">
    <source>
        <dbReference type="EMBL" id="KAJ3688161.1"/>
    </source>
</evidence>
<dbReference type="EMBL" id="JAMRDG010000002">
    <property type="protein sequence ID" value="KAJ3688161.1"/>
    <property type="molecule type" value="Genomic_DNA"/>
</dbReference>
<evidence type="ECO:0000256" key="2">
    <source>
        <dbReference type="ARBA" id="ARBA00022679"/>
    </source>
</evidence>
<dbReference type="GO" id="GO:0016747">
    <property type="term" value="F:acyltransferase activity, transferring groups other than amino-acyl groups"/>
    <property type="evidence" value="ECO:0007669"/>
    <property type="project" value="TreeGrafter"/>
</dbReference>
<keyword evidence="2" id="KW-0808">Transferase</keyword>
<evidence type="ECO:0000256" key="3">
    <source>
        <dbReference type="ARBA" id="ARBA00023315"/>
    </source>
</evidence>
<keyword evidence="3" id="KW-0012">Acyltransferase</keyword>
<evidence type="ECO:0000313" key="5">
    <source>
        <dbReference type="Proteomes" id="UP001210211"/>
    </source>
</evidence>
<dbReference type="Proteomes" id="UP001210211">
    <property type="component" value="Unassembled WGS sequence"/>
</dbReference>
<dbReference type="Pfam" id="PF02458">
    <property type="entry name" value="Transferase"/>
    <property type="match status" value="1"/>
</dbReference>
<gene>
    <name evidence="4" type="ORF">LUZ61_017325</name>
</gene>
<protein>
    <submittedName>
        <fullName evidence="4">Uncharacterized protein</fullName>
    </submittedName>
</protein>
<name>A0AAD5Z771_9POAL</name>
<comment type="similarity">
    <text evidence="1">Belongs to the plant acyltransferase family.</text>
</comment>
<keyword evidence="5" id="KW-1185">Reference proteome</keyword>
<dbReference type="InterPro" id="IPR050317">
    <property type="entry name" value="Plant_Fungal_Acyltransferase"/>
</dbReference>
<comment type="caution">
    <text evidence="4">The sequence shown here is derived from an EMBL/GenBank/DDBJ whole genome shotgun (WGS) entry which is preliminary data.</text>
</comment>
<dbReference type="InterPro" id="IPR023213">
    <property type="entry name" value="CAT-like_dom_sf"/>
</dbReference>